<organism evidence="1 2">
    <name type="scientific">Vitis vinifera</name>
    <name type="common">Grape</name>
    <dbReference type="NCBI Taxonomy" id="29760"/>
    <lineage>
        <taxon>Eukaryota</taxon>
        <taxon>Viridiplantae</taxon>
        <taxon>Streptophyta</taxon>
        <taxon>Embryophyta</taxon>
        <taxon>Tracheophyta</taxon>
        <taxon>Spermatophyta</taxon>
        <taxon>Magnoliopsida</taxon>
        <taxon>eudicotyledons</taxon>
        <taxon>Gunneridae</taxon>
        <taxon>Pentapetalae</taxon>
        <taxon>rosids</taxon>
        <taxon>Vitales</taxon>
        <taxon>Vitaceae</taxon>
        <taxon>Viteae</taxon>
        <taxon>Vitis</taxon>
    </lineage>
</organism>
<comment type="caution">
    <text evidence="1">The sequence shown here is derived from an EMBL/GenBank/DDBJ whole genome shotgun (WGS) entry which is preliminary data.</text>
</comment>
<dbReference type="AlphaFoldDB" id="A0A438JBU3"/>
<reference evidence="1 2" key="1">
    <citation type="journal article" date="2018" name="PLoS Genet.">
        <title>Population sequencing reveals clonal diversity and ancestral inbreeding in the grapevine cultivar Chardonnay.</title>
        <authorList>
            <person name="Roach M.J."/>
            <person name="Johnson D.L."/>
            <person name="Bohlmann J."/>
            <person name="van Vuuren H.J."/>
            <person name="Jones S.J."/>
            <person name="Pretorius I.S."/>
            <person name="Schmidt S.A."/>
            <person name="Borneman A.R."/>
        </authorList>
    </citation>
    <scope>NUCLEOTIDE SEQUENCE [LARGE SCALE GENOMIC DNA]</scope>
    <source>
        <strain evidence="2">cv. Chardonnay</strain>
        <tissue evidence="1">Leaf</tissue>
    </source>
</reference>
<gene>
    <name evidence="1" type="ORF">CK203_023699</name>
</gene>
<accession>A0A438JBU3</accession>
<dbReference type="Proteomes" id="UP000288805">
    <property type="component" value="Unassembled WGS sequence"/>
</dbReference>
<evidence type="ECO:0000313" key="2">
    <source>
        <dbReference type="Proteomes" id="UP000288805"/>
    </source>
</evidence>
<dbReference type="EMBL" id="QGNW01000051">
    <property type="protein sequence ID" value="RVX06422.1"/>
    <property type="molecule type" value="Genomic_DNA"/>
</dbReference>
<protein>
    <submittedName>
        <fullName evidence="1">Uncharacterized protein</fullName>
    </submittedName>
</protein>
<evidence type="ECO:0000313" key="1">
    <source>
        <dbReference type="EMBL" id="RVX06422.1"/>
    </source>
</evidence>
<name>A0A438JBU3_VITVI</name>
<sequence>MMYGAVMFPSRTLFHLYFSFTTSKEAWMDEVWGVEGEMVMWNLCFSRHFQDWEMGLVNRLEWECCGQEEKKAMENRSSLPF</sequence>
<proteinExistence type="predicted"/>